<gene>
    <name evidence="1" type="ORF">Clopa_1561</name>
</gene>
<name>R4K484_CLOPA</name>
<proteinExistence type="predicted"/>
<protein>
    <submittedName>
        <fullName evidence="1">Uncharacterized protein</fullName>
    </submittedName>
</protein>
<dbReference type="RefSeq" id="WP_015614816.1">
    <property type="nucleotide sequence ID" value="NC_021182.1"/>
</dbReference>
<organism evidence="1 2">
    <name type="scientific">Clostridium pasteurianum BC1</name>
    <dbReference type="NCBI Taxonomy" id="86416"/>
    <lineage>
        <taxon>Bacteria</taxon>
        <taxon>Bacillati</taxon>
        <taxon>Bacillota</taxon>
        <taxon>Clostridia</taxon>
        <taxon>Eubacteriales</taxon>
        <taxon>Clostridiaceae</taxon>
        <taxon>Clostridium</taxon>
    </lineage>
</organism>
<evidence type="ECO:0000313" key="2">
    <source>
        <dbReference type="Proteomes" id="UP000013523"/>
    </source>
</evidence>
<accession>R4K484</accession>
<dbReference type="AlphaFoldDB" id="R4K484"/>
<reference evidence="1 2" key="1">
    <citation type="submission" date="2012-01" db="EMBL/GenBank/DDBJ databases">
        <title>Complete sequence of chromosome of Clostridium pasteurianum BC1.</title>
        <authorList>
            <consortium name="US DOE Joint Genome Institute"/>
            <person name="Lucas S."/>
            <person name="Han J."/>
            <person name="Lapidus A."/>
            <person name="Cheng J.-F."/>
            <person name="Goodwin L."/>
            <person name="Pitluck S."/>
            <person name="Peters L."/>
            <person name="Mikhailova N."/>
            <person name="Teshima H."/>
            <person name="Detter J.C."/>
            <person name="Han C."/>
            <person name="Tapia R."/>
            <person name="Land M."/>
            <person name="Hauser L."/>
            <person name="Kyrpides N."/>
            <person name="Ivanova N."/>
            <person name="Pagani I."/>
            <person name="Dunn J."/>
            <person name="Taghavi S."/>
            <person name="Francis A."/>
            <person name="van der Lelie D."/>
            <person name="Woyke T."/>
        </authorList>
    </citation>
    <scope>NUCLEOTIDE SEQUENCE [LARGE SCALE GENOMIC DNA]</scope>
    <source>
        <strain evidence="1 2">BC1</strain>
    </source>
</reference>
<dbReference type="KEGG" id="cpas:Clopa_1561"/>
<sequence length="59" mass="7132">MPEKIRKHPILIEIENNLQNYLKILTPYEDKINKDSNFKYIIAYSNLLISYGEEVWFID</sequence>
<dbReference type="PATRIC" id="fig|86416.3.peg.1537"/>
<dbReference type="HOGENOM" id="CLU_2952231_0_0_9"/>
<dbReference type="Proteomes" id="UP000013523">
    <property type="component" value="Chromosome"/>
</dbReference>
<evidence type="ECO:0000313" key="1">
    <source>
        <dbReference type="EMBL" id="AGK96496.1"/>
    </source>
</evidence>
<dbReference type="STRING" id="86416.Clopa_1561"/>
<dbReference type="EMBL" id="CP003261">
    <property type="protein sequence ID" value="AGK96496.1"/>
    <property type="molecule type" value="Genomic_DNA"/>
</dbReference>
<keyword evidence="2" id="KW-1185">Reference proteome</keyword>